<sequence>MKKVYINVQRAGNRCVIEMSIGNITAIYKRIGDLSKLTSHGRGNVRQVKALVREFVRNSDPAIV</sequence>
<proteinExistence type="predicted"/>
<evidence type="ECO:0000313" key="1">
    <source>
        <dbReference type="EMBL" id="QCT20830.1"/>
    </source>
</evidence>
<dbReference type="KEGG" id="izh:FEM41_14835"/>
<keyword evidence="2" id="KW-1185">Reference proteome</keyword>
<gene>
    <name evidence="1" type="ORF">FEM41_14835</name>
</gene>
<evidence type="ECO:0000313" key="2">
    <source>
        <dbReference type="Proteomes" id="UP000302163"/>
    </source>
</evidence>
<name>A0A4P8YJG1_9ENTR</name>
<dbReference type="OrthoDB" id="6627936at2"/>
<dbReference type="Proteomes" id="UP000302163">
    <property type="component" value="Chromosome"/>
</dbReference>
<organism evidence="1 2">
    <name type="scientific">Jejubacter calystegiae</name>
    <dbReference type="NCBI Taxonomy" id="2579935"/>
    <lineage>
        <taxon>Bacteria</taxon>
        <taxon>Pseudomonadati</taxon>
        <taxon>Pseudomonadota</taxon>
        <taxon>Gammaproteobacteria</taxon>
        <taxon>Enterobacterales</taxon>
        <taxon>Enterobacteriaceae</taxon>
        <taxon>Jejubacter</taxon>
    </lineage>
</organism>
<accession>A0A4P8YJG1</accession>
<protein>
    <submittedName>
        <fullName evidence="1">Uncharacterized protein</fullName>
    </submittedName>
</protein>
<reference evidence="1 2" key="1">
    <citation type="submission" date="2019-05" db="EMBL/GenBank/DDBJ databases">
        <title>Complete genome sequence of Izhakiella calystegiae KSNA2, an endophyte isolated from beach morning glory (Calystegia soldanella).</title>
        <authorList>
            <person name="Jiang L."/>
            <person name="Jeong J.C."/>
            <person name="Kim C.Y."/>
            <person name="Kim D.H."/>
            <person name="Kim S.W."/>
            <person name="Lee j."/>
        </authorList>
    </citation>
    <scope>NUCLEOTIDE SEQUENCE [LARGE SCALE GENOMIC DNA]</scope>
    <source>
        <strain evidence="1 2">KSNA2</strain>
    </source>
</reference>
<dbReference type="AlphaFoldDB" id="A0A4P8YJG1"/>
<dbReference type="EMBL" id="CP040428">
    <property type="protein sequence ID" value="QCT20830.1"/>
    <property type="molecule type" value="Genomic_DNA"/>
</dbReference>